<sequence length="389" mass="43428">MDSMSSTGDRITVDDSPRDHQLAQSDVFMWNDRPHVAVSRGSTEIIVLDTHSPGGRAGLSMPVIFPEQPTGSDWQITDRILRAFRIVPLESSLEIVQVTTITEVSKNGRKTRKSDHAYILEATLGPDFVFQTLRQRGVLLVEDSDVSKYTVSQSPTYFQEGVDHPDSLRQPRCGPIPISIYGETPHGIVHHTVWPKCYKTSKHPEESPNRDDLFCCRSAPEQRFHKELPKHFKPMVLPGAERAIVLLADARLDNRHALPPSVVNVFRYVSPLSPCGKTKWSESLKKSLPFSSKRKAKDGQLPLAPKLTRKKLPRKLMDTLDGIPYEVQDLMYDRGVVHADWDEAGGKLALVLGGREHTEVVVLNLAAFEEIDTGVPPLDDDEDSGSDSD</sequence>
<gene>
    <name evidence="1" type="ORF">BDV98DRAFT_593167</name>
</gene>
<protein>
    <submittedName>
        <fullName evidence="1">Uncharacterized protein</fullName>
    </submittedName>
</protein>
<name>A0A5C3QIC5_9AGAR</name>
<accession>A0A5C3QIC5</accession>
<dbReference type="OrthoDB" id="3219396at2759"/>
<reference evidence="1 2" key="1">
    <citation type="journal article" date="2019" name="Nat. Ecol. Evol.">
        <title>Megaphylogeny resolves global patterns of mushroom evolution.</title>
        <authorList>
            <person name="Varga T."/>
            <person name="Krizsan K."/>
            <person name="Foldi C."/>
            <person name="Dima B."/>
            <person name="Sanchez-Garcia M."/>
            <person name="Sanchez-Ramirez S."/>
            <person name="Szollosi G.J."/>
            <person name="Szarkandi J.G."/>
            <person name="Papp V."/>
            <person name="Albert L."/>
            <person name="Andreopoulos W."/>
            <person name="Angelini C."/>
            <person name="Antonin V."/>
            <person name="Barry K.W."/>
            <person name="Bougher N.L."/>
            <person name="Buchanan P."/>
            <person name="Buyck B."/>
            <person name="Bense V."/>
            <person name="Catcheside P."/>
            <person name="Chovatia M."/>
            <person name="Cooper J."/>
            <person name="Damon W."/>
            <person name="Desjardin D."/>
            <person name="Finy P."/>
            <person name="Geml J."/>
            <person name="Haridas S."/>
            <person name="Hughes K."/>
            <person name="Justo A."/>
            <person name="Karasinski D."/>
            <person name="Kautmanova I."/>
            <person name="Kiss B."/>
            <person name="Kocsube S."/>
            <person name="Kotiranta H."/>
            <person name="LaButti K.M."/>
            <person name="Lechner B.E."/>
            <person name="Liimatainen K."/>
            <person name="Lipzen A."/>
            <person name="Lukacs Z."/>
            <person name="Mihaltcheva S."/>
            <person name="Morgado L.N."/>
            <person name="Niskanen T."/>
            <person name="Noordeloos M.E."/>
            <person name="Ohm R.A."/>
            <person name="Ortiz-Santana B."/>
            <person name="Ovrebo C."/>
            <person name="Racz N."/>
            <person name="Riley R."/>
            <person name="Savchenko A."/>
            <person name="Shiryaev A."/>
            <person name="Soop K."/>
            <person name="Spirin V."/>
            <person name="Szebenyi C."/>
            <person name="Tomsovsky M."/>
            <person name="Tulloss R.E."/>
            <person name="Uehling J."/>
            <person name="Grigoriev I.V."/>
            <person name="Vagvolgyi C."/>
            <person name="Papp T."/>
            <person name="Martin F.M."/>
            <person name="Miettinen O."/>
            <person name="Hibbett D.S."/>
            <person name="Nagy L.G."/>
        </authorList>
    </citation>
    <scope>NUCLEOTIDE SEQUENCE [LARGE SCALE GENOMIC DNA]</scope>
    <source>
        <strain evidence="1 2">CBS 309.79</strain>
    </source>
</reference>
<organism evidence="1 2">
    <name type="scientific">Pterulicium gracile</name>
    <dbReference type="NCBI Taxonomy" id="1884261"/>
    <lineage>
        <taxon>Eukaryota</taxon>
        <taxon>Fungi</taxon>
        <taxon>Dikarya</taxon>
        <taxon>Basidiomycota</taxon>
        <taxon>Agaricomycotina</taxon>
        <taxon>Agaricomycetes</taxon>
        <taxon>Agaricomycetidae</taxon>
        <taxon>Agaricales</taxon>
        <taxon>Pleurotineae</taxon>
        <taxon>Pterulaceae</taxon>
        <taxon>Pterulicium</taxon>
    </lineage>
</organism>
<dbReference type="Proteomes" id="UP000305067">
    <property type="component" value="Unassembled WGS sequence"/>
</dbReference>
<evidence type="ECO:0000313" key="2">
    <source>
        <dbReference type="Proteomes" id="UP000305067"/>
    </source>
</evidence>
<dbReference type="AlphaFoldDB" id="A0A5C3QIC5"/>
<keyword evidence="2" id="KW-1185">Reference proteome</keyword>
<proteinExistence type="predicted"/>
<dbReference type="EMBL" id="ML178825">
    <property type="protein sequence ID" value="TFL01267.1"/>
    <property type="molecule type" value="Genomic_DNA"/>
</dbReference>
<evidence type="ECO:0000313" key="1">
    <source>
        <dbReference type="EMBL" id="TFL01267.1"/>
    </source>
</evidence>